<dbReference type="RefSeq" id="WP_105959273.1">
    <property type="nucleotide sequence ID" value="NZ_PVNS01000008.1"/>
</dbReference>
<dbReference type="PROSITE" id="PS50005">
    <property type="entry name" value="TPR"/>
    <property type="match status" value="1"/>
</dbReference>
<gene>
    <name evidence="2" type="ORF">C6I21_09755</name>
</gene>
<comment type="caution">
    <text evidence="2">The sequence shown here is derived from an EMBL/GenBank/DDBJ whole genome shotgun (WGS) entry which is preliminary data.</text>
</comment>
<name>A0A2P6MGM9_ALKUR</name>
<accession>A0A2P6MGM9</accession>
<dbReference type="InterPro" id="IPR011990">
    <property type="entry name" value="TPR-like_helical_dom_sf"/>
</dbReference>
<protein>
    <submittedName>
        <fullName evidence="2">Uncharacterized protein</fullName>
    </submittedName>
</protein>
<dbReference type="InterPro" id="IPR019734">
    <property type="entry name" value="TPR_rpt"/>
</dbReference>
<proteinExistence type="predicted"/>
<evidence type="ECO:0000313" key="2">
    <source>
        <dbReference type="EMBL" id="PRO65434.1"/>
    </source>
</evidence>
<dbReference type="OrthoDB" id="2953146at2"/>
<evidence type="ECO:0000256" key="1">
    <source>
        <dbReference type="PROSITE-ProRule" id="PRU00339"/>
    </source>
</evidence>
<dbReference type="AlphaFoldDB" id="A0A2P6MGM9"/>
<dbReference type="Gene3D" id="1.25.40.10">
    <property type="entry name" value="Tetratricopeptide repeat domain"/>
    <property type="match status" value="1"/>
</dbReference>
<dbReference type="EMBL" id="PVNS01000008">
    <property type="protein sequence ID" value="PRO65434.1"/>
    <property type="molecule type" value="Genomic_DNA"/>
</dbReference>
<keyword evidence="1" id="KW-0802">TPR repeat</keyword>
<dbReference type="SUPFAM" id="SSF48452">
    <property type="entry name" value="TPR-like"/>
    <property type="match status" value="1"/>
</dbReference>
<dbReference type="Proteomes" id="UP000243650">
    <property type="component" value="Unassembled WGS sequence"/>
</dbReference>
<evidence type="ECO:0000313" key="3">
    <source>
        <dbReference type="Proteomes" id="UP000243650"/>
    </source>
</evidence>
<sequence length="718" mass="83925">MEQTEHLVQKLFYRTLVTDGAQEPAAFLGREMKTAGADMDAIRFAQGEVYFHYHDLESAVFKWEQVEGDLSGWAWKNIGDVYYDQQDHDRALETFRSVRTDEPVLQIELALQLLSVHAEKQEMGEVYRYLEEALAVDPDYPGVTDLAQTLYEDNKDWQKAVDLAVTEALRTESRVWFETLVRYIRESRVEEFPPEYFQDPAAQLAEIYPDLFREMMAELTADFRRRDQVLEWTAVFNSVFTAVAKEPGPQWETMAALHHDLYLELVSGRFLEPDIAPVLPDLMRNWELLSEGSHRNMAGAAQSAWNETFPEYETMEPASVQDGSGAAAAAEELLLLFESILTWMRGEKLLDREAEEAAASDIEDAPELLPVLRGEPMSFDRVQWLTMVRSNEIKAVRSAEVLSNAVQKQLQRLLEQQSTVEEGLAQSIDFYEEMLSRFKGVRASLLDKRTERRDAVLDTYLQMKQMQKEQFEQAVPDILRAAEDVLEDEEKSAKYLHDDLNAAMNTRLRAYIDEELFPVFKRSIQQWLKHTEEDFSNEAAELSELETNLNASADEEVLSLKLDQSILSDWRRDLNRMLNRTELTDENIMSRFEPKQMLLRNVGKWFGDMQQSRSFLVQQYRRYLENDDFHETAEALSYKLFFEFDLFERAVKADVDTVYTELIEHLDDVILTYERYLEETKEELHLLQEHPERFYDPIKLFDMRHRQCSQMLSYAQRQ</sequence>
<organism evidence="2 3">
    <name type="scientific">Alkalicoccus urumqiensis</name>
    <name type="common">Bacillus urumqiensis</name>
    <dbReference type="NCBI Taxonomy" id="1548213"/>
    <lineage>
        <taxon>Bacteria</taxon>
        <taxon>Bacillati</taxon>
        <taxon>Bacillota</taxon>
        <taxon>Bacilli</taxon>
        <taxon>Bacillales</taxon>
        <taxon>Bacillaceae</taxon>
        <taxon>Alkalicoccus</taxon>
    </lineage>
</organism>
<keyword evidence="3" id="KW-1185">Reference proteome</keyword>
<feature type="repeat" description="TPR" evidence="1">
    <location>
        <begin position="72"/>
        <end position="105"/>
    </location>
</feature>
<reference evidence="2 3" key="1">
    <citation type="submission" date="2018-03" db="EMBL/GenBank/DDBJ databases">
        <title>Bacillus urumqiensis sp. nov., a moderately haloalkaliphilic bacterium isolated from a salt lake.</title>
        <authorList>
            <person name="Zhao B."/>
            <person name="Liao Z."/>
        </authorList>
    </citation>
    <scope>NUCLEOTIDE SEQUENCE [LARGE SCALE GENOMIC DNA]</scope>
    <source>
        <strain evidence="2 3">BZ-SZ-XJ18</strain>
    </source>
</reference>